<protein>
    <submittedName>
        <fullName evidence="1">Uncharacterized protein</fullName>
    </submittedName>
</protein>
<proteinExistence type="predicted"/>
<dbReference type="RefSeq" id="WP_203819166.1">
    <property type="nucleotide sequence ID" value="NZ_BAAABP010000022.1"/>
</dbReference>
<evidence type="ECO:0000313" key="1">
    <source>
        <dbReference type="EMBL" id="GIE12707.1"/>
    </source>
</evidence>
<accession>A0A919MLZ1</accession>
<keyword evidence="2" id="KW-1185">Reference proteome</keyword>
<dbReference type="AlphaFoldDB" id="A0A919MLZ1"/>
<reference evidence="1" key="1">
    <citation type="submission" date="2021-01" db="EMBL/GenBank/DDBJ databases">
        <title>Whole genome shotgun sequence of Actinoplanes ferrugineus NBRC 15555.</title>
        <authorList>
            <person name="Komaki H."/>
            <person name="Tamura T."/>
        </authorList>
    </citation>
    <scope>NUCLEOTIDE SEQUENCE</scope>
    <source>
        <strain evidence="1">NBRC 15555</strain>
    </source>
</reference>
<dbReference type="Proteomes" id="UP000598174">
    <property type="component" value="Unassembled WGS sequence"/>
</dbReference>
<evidence type="ECO:0000313" key="2">
    <source>
        <dbReference type="Proteomes" id="UP000598174"/>
    </source>
</evidence>
<gene>
    <name evidence="1" type="ORF">Afe05nite_45470</name>
</gene>
<name>A0A919MLZ1_9ACTN</name>
<sequence length="123" mass="13917">MERRIDLSNLDLDEAAALIGRRRAKWLRLGLIVETPTWIDNEADWPAPLLTDREQVRRPMSLGLRLQGQASEAQFVLYAGGWVDVDYVPVASDEVITEYVELNDVHDFAALVDRVAARLTGNR</sequence>
<dbReference type="EMBL" id="BOMM01000040">
    <property type="protein sequence ID" value="GIE12707.1"/>
    <property type="molecule type" value="Genomic_DNA"/>
</dbReference>
<organism evidence="1 2">
    <name type="scientific">Paractinoplanes ferrugineus</name>
    <dbReference type="NCBI Taxonomy" id="113564"/>
    <lineage>
        <taxon>Bacteria</taxon>
        <taxon>Bacillati</taxon>
        <taxon>Actinomycetota</taxon>
        <taxon>Actinomycetes</taxon>
        <taxon>Micromonosporales</taxon>
        <taxon>Micromonosporaceae</taxon>
        <taxon>Paractinoplanes</taxon>
    </lineage>
</organism>
<comment type="caution">
    <text evidence="1">The sequence shown here is derived from an EMBL/GenBank/DDBJ whole genome shotgun (WGS) entry which is preliminary data.</text>
</comment>